<evidence type="ECO:0000313" key="2">
    <source>
        <dbReference type="Proteomes" id="UP001058974"/>
    </source>
</evidence>
<dbReference type="PANTHER" id="PTHR47926">
    <property type="entry name" value="PENTATRICOPEPTIDE REPEAT-CONTAINING PROTEIN"/>
    <property type="match status" value="1"/>
</dbReference>
<dbReference type="InterPro" id="IPR011990">
    <property type="entry name" value="TPR-like_helical_dom_sf"/>
</dbReference>
<evidence type="ECO:0000313" key="1">
    <source>
        <dbReference type="EMBL" id="KAI5389897.1"/>
    </source>
</evidence>
<dbReference type="EMBL" id="JAMSHJ010000007">
    <property type="protein sequence ID" value="KAI5389897.1"/>
    <property type="molecule type" value="Genomic_DNA"/>
</dbReference>
<dbReference type="InterPro" id="IPR046960">
    <property type="entry name" value="PPR_At4g14850-like_plant"/>
</dbReference>
<comment type="caution">
    <text evidence="1">The sequence shown here is derived from an EMBL/GenBank/DDBJ whole genome shotgun (WGS) entry which is preliminary data.</text>
</comment>
<sequence>MNQTCGKEKEFLSYGILMPLKDHHNPQVSCFLQKGFLEITEGIVGKVLHALCVKDVFQLNTFYGNTLINMYSMFGSIGDAQHVFDKMLDINDASWNIRMSRPRSYVVSSLVIACNRSGCMTEGALQIHGYVTKCGFMSNVFVVKGNATKSSSRDVSNNFPYGSISQEKLSDNLRERSSLQSATQIKDSKQPAVYFRKRFRRPAGMLFCTSRFRCRPGMQMQLLLGRIMDDRTAKRDCICCIEL</sequence>
<proteinExistence type="predicted"/>
<dbReference type="GO" id="GO:0009451">
    <property type="term" value="P:RNA modification"/>
    <property type="evidence" value="ECO:0007669"/>
    <property type="project" value="InterPro"/>
</dbReference>
<organism evidence="1 2">
    <name type="scientific">Pisum sativum</name>
    <name type="common">Garden pea</name>
    <name type="synonym">Lathyrus oleraceus</name>
    <dbReference type="NCBI Taxonomy" id="3888"/>
    <lineage>
        <taxon>Eukaryota</taxon>
        <taxon>Viridiplantae</taxon>
        <taxon>Streptophyta</taxon>
        <taxon>Embryophyta</taxon>
        <taxon>Tracheophyta</taxon>
        <taxon>Spermatophyta</taxon>
        <taxon>Magnoliopsida</taxon>
        <taxon>eudicotyledons</taxon>
        <taxon>Gunneridae</taxon>
        <taxon>Pentapetalae</taxon>
        <taxon>rosids</taxon>
        <taxon>fabids</taxon>
        <taxon>Fabales</taxon>
        <taxon>Fabaceae</taxon>
        <taxon>Papilionoideae</taxon>
        <taxon>50 kb inversion clade</taxon>
        <taxon>NPAAA clade</taxon>
        <taxon>Hologalegina</taxon>
        <taxon>IRL clade</taxon>
        <taxon>Fabeae</taxon>
        <taxon>Lathyrus</taxon>
    </lineage>
</organism>
<name>A0A9D4VUW4_PEA</name>
<reference evidence="1 2" key="1">
    <citation type="journal article" date="2022" name="Nat. Genet.">
        <title>Improved pea reference genome and pan-genome highlight genomic features and evolutionary characteristics.</title>
        <authorList>
            <person name="Yang T."/>
            <person name="Liu R."/>
            <person name="Luo Y."/>
            <person name="Hu S."/>
            <person name="Wang D."/>
            <person name="Wang C."/>
            <person name="Pandey M.K."/>
            <person name="Ge S."/>
            <person name="Xu Q."/>
            <person name="Li N."/>
            <person name="Li G."/>
            <person name="Huang Y."/>
            <person name="Saxena R.K."/>
            <person name="Ji Y."/>
            <person name="Li M."/>
            <person name="Yan X."/>
            <person name="He Y."/>
            <person name="Liu Y."/>
            <person name="Wang X."/>
            <person name="Xiang C."/>
            <person name="Varshney R.K."/>
            <person name="Ding H."/>
            <person name="Gao S."/>
            <person name="Zong X."/>
        </authorList>
    </citation>
    <scope>NUCLEOTIDE SEQUENCE [LARGE SCALE GENOMIC DNA]</scope>
    <source>
        <strain evidence="1 2">cv. Zhongwan 6</strain>
    </source>
</reference>
<accession>A0A9D4VUW4</accession>
<dbReference type="Proteomes" id="UP001058974">
    <property type="component" value="Chromosome 7"/>
</dbReference>
<keyword evidence="2" id="KW-1185">Reference proteome</keyword>
<protein>
    <recommendedName>
        <fullName evidence="3">Pentatricopeptide repeat-containing protein</fullName>
    </recommendedName>
</protein>
<gene>
    <name evidence="1" type="ORF">KIW84_075275</name>
</gene>
<dbReference type="Gene3D" id="1.25.40.10">
    <property type="entry name" value="Tetratricopeptide repeat domain"/>
    <property type="match status" value="1"/>
</dbReference>
<dbReference type="AlphaFoldDB" id="A0A9D4VUW4"/>
<dbReference type="Gramene" id="Psat07G0527500-T1">
    <property type="protein sequence ID" value="KAI5389897.1"/>
    <property type="gene ID" value="KIW84_075275"/>
</dbReference>
<dbReference type="GO" id="GO:0003723">
    <property type="term" value="F:RNA binding"/>
    <property type="evidence" value="ECO:0007669"/>
    <property type="project" value="InterPro"/>
</dbReference>
<evidence type="ECO:0008006" key="3">
    <source>
        <dbReference type="Google" id="ProtNLM"/>
    </source>
</evidence>